<evidence type="ECO:0000313" key="2">
    <source>
        <dbReference type="EMBL" id="KAF2728880.1"/>
    </source>
</evidence>
<reference evidence="2" key="1">
    <citation type="journal article" date="2020" name="Stud. Mycol.">
        <title>101 Dothideomycetes genomes: a test case for predicting lifestyles and emergence of pathogens.</title>
        <authorList>
            <person name="Haridas S."/>
            <person name="Albert R."/>
            <person name="Binder M."/>
            <person name="Bloem J."/>
            <person name="Labutti K."/>
            <person name="Salamov A."/>
            <person name="Andreopoulos B."/>
            <person name="Baker S."/>
            <person name="Barry K."/>
            <person name="Bills G."/>
            <person name="Bluhm B."/>
            <person name="Cannon C."/>
            <person name="Castanera R."/>
            <person name="Culley D."/>
            <person name="Daum C."/>
            <person name="Ezra D."/>
            <person name="Gonzalez J."/>
            <person name="Henrissat B."/>
            <person name="Kuo A."/>
            <person name="Liang C."/>
            <person name="Lipzen A."/>
            <person name="Lutzoni F."/>
            <person name="Magnuson J."/>
            <person name="Mondo S."/>
            <person name="Nolan M."/>
            <person name="Ohm R."/>
            <person name="Pangilinan J."/>
            <person name="Park H.-J."/>
            <person name="Ramirez L."/>
            <person name="Alfaro M."/>
            <person name="Sun H."/>
            <person name="Tritt A."/>
            <person name="Yoshinaga Y."/>
            <person name="Zwiers L.-H."/>
            <person name="Turgeon B."/>
            <person name="Goodwin S."/>
            <person name="Spatafora J."/>
            <person name="Crous P."/>
            <person name="Grigoriev I."/>
        </authorList>
    </citation>
    <scope>NUCLEOTIDE SEQUENCE</scope>
    <source>
        <strain evidence="2">CBS 125425</strain>
    </source>
</reference>
<sequence>MAARLAIPNSRKAMECSLAHTTNNMRHGFVFSRAPPSSLDRPLIRARCPSASAPARHTSNSRLHITSHITRRGAHCTPSANTNPTPPQRALASTHPQQRASDRLNMPCHVHSQFSPQDSGRLIPWALLRKCSGPSGRRSTSFWPLVGPAFPRKPRRRLKQGRPQHHDAVSRIAARHVTVSRRHASPLRRDRSVEAVTHNDCRWQL</sequence>
<evidence type="ECO:0000313" key="3">
    <source>
        <dbReference type="Proteomes" id="UP000799444"/>
    </source>
</evidence>
<evidence type="ECO:0000256" key="1">
    <source>
        <dbReference type="SAM" id="MobiDB-lite"/>
    </source>
</evidence>
<protein>
    <submittedName>
        <fullName evidence="2">Uncharacterized protein</fullName>
    </submittedName>
</protein>
<proteinExistence type="predicted"/>
<feature type="region of interest" description="Disordered" evidence="1">
    <location>
        <begin position="72"/>
        <end position="100"/>
    </location>
</feature>
<dbReference type="Proteomes" id="UP000799444">
    <property type="component" value="Unassembled WGS sequence"/>
</dbReference>
<accession>A0A9P4UY62</accession>
<organism evidence="2 3">
    <name type="scientific">Polyplosphaeria fusca</name>
    <dbReference type="NCBI Taxonomy" id="682080"/>
    <lineage>
        <taxon>Eukaryota</taxon>
        <taxon>Fungi</taxon>
        <taxon>Dikarya</taxon>
        <taxon>Ascomycota</taxon>
        <taxon>Pezizomycotina</taxon>
        <taxon>Dothideomycetes</taxon>
        <taxon>Pleosporomycetidae</taxon>
        <taxon>Pleosporales</taxon>
        <taxon>Tetraplosphaeriaceae</taxon>
        <taxon>Polyplosphaeria</taxon>
    </lineage>
</organism>
<comment type="caution">
    <text evidence="2">The sequence shown here is derived from an EMBL/GenBank/DDBJ whole genome shotgun (WGS) entry which is preliminary data.</text>
</comment>
<keyword evidence="3" id="KW-1185">Reference proteome</keyword>
<name>A0A9P4UY62_9PLEO</name>
<dbReference type="EMBL" id="ML996263">
    <property type="protein sequence ID" value="KAF2728880.1"/>
    <property type="molecule type" value="Genomic_DNA"/>
</dbReference>
<dbReference type="AlphaFoldDB" id="A0A9P4UY62"/>
<gene>
    <name evidence="2" type="ORF">EJ04DRAFT_556458</name>
</gene>